<comment type="caution">
    <text evidence="3">The sequence shown here is derived from an EMBL/GenBank/DDBJ whole genome shotgun (WGS) entry which is preliminary data.</text>
</comment>
<proteinExistence type="predicted"/>
<dbReference type="Pfam" id="PF11775">
    <property type="entry name" value="CobT_C"/>
    <property type="match status" value="1"/>
</dbReference>
<dbReference type="EMBL" id="JADHQD010000003">
    <property type="protein sequence ID" value="MBL6817950.1"/>
    <property type="molecule type" value="Genomic_DNA"/>
</dbReference>
<accession>A0A937I4J0</accession>
<feature type="compositionally biased region" description="Acidic residues" evidence="1">
    <location>
        <begin position="219"/>
        <end position="233"/>
    </location>
</feature>
<evidence type="ECO:0000256" key="1">
    <source>
        <dbReference type="SAM" id="MobiDB-lite"/>
    </source>
</evidence>
<feature type="region of interest" description="Disordered" evidence="1">
    <location>
        <begin position="204"/>
        <end position="237"/>
    </location>
</feature>
<dbReference type="CDD" id="cd01454">
    <property type="entry name" value="vWA_norD_type"/>
    <property type="match status" value="1"/>
</dbReference>
<protein>
    <submittedName>
        <fullName evidence="3">Cobalt chelatase</fullName>
    </submittedName>
</protein>
<organism evidence="3 4">
    <name type="scientific">SAR86 cluster bacterium</name>
    <dbReference type="NCBI Taxonomy" id="2030880"/>
    <lineage>
        <taxon>Bacteria</taxon>
        <taxon>Pseudomonadati</taxon>
        <taxon>Pseudomonadota</taxon>
        <taxon>Gammaproteobacteria</taxon>
        <taxon>SAR86 cluster</taxon>
    </lineage>
</organism>
<dbReference type="SUPFAM" id="SSF53300">
    <property type="entry name" value="vWA-like"/>
    <property type="match status" value="1"/>
</dbReference>
<dbReference type="PANTHER" id="PTHR41248">
    <property type="entry name" value="NORD PROTEIN"/>
    <property type="match status" value="1"/>
</dbReference>
<dbReference type="SMART" id="SM00327">
    <property type="entry name" value="VWA"/>
    <property type="match status" value="1"/>
</dbReference>
<dbReference type="AlphaFoldDB" id="A0A937I4J0"/>
<dbReference type="PANTHER" id="PTHR41248:SF1">
    <property type="entry name" value="NORD PROTEIN"/>
    <property type="match status" value="1"/>
</dbReference>
<name>A0A937I4J0_9GAMM</name>
<feature type="domain" description="VWFA" evidence="2">
    <location>
        <begin position="381"/>
        <end position="586"/>
    </location>
</feature>
<gene>
    <name evidence="3" type="ORF">ISQ64_00930</name>
</gene>
<dbReference type="InterPro" id="IPR036465">
    <property type="entry name" value="vWFA_dom_sf"/>
</dbReference>
<dbReference type="InterPro" id="IPR051928">
    <property type="entry name" value="NorD/CobT"/>
</dbReference>
<reference evidence="3" key="1">
    <citation type="submission" date="2020-10" db="EMBL/GenBank/DDBJ databases">
        <title>Microbiome of the Black Sea water column analyzed by genome centric metagenomics.</title>
        <authorList>
            <person name="Cabello-Yeves P.J."/>
            <person name="Callieri C."/>
            <person name="Picazo A."/>
            <person name="Mehrshad M."/>
            <person name="Haro-Moreno J.M."/>
            <person name="Roda-Garcia J."/>
            <person name="Dzembekova N."/>
            <person name="Slabakova V."/>
            <person name="Slabakova N."/>
            <person name="Moncheva S."/>
            <person name="Rodriguez-Valera F."/>
        </authorList>
    </citation>
    <scope>NUCLEOTIDE SEQUENCE</scope>
    <source>
        <strain evidence="3">BS307-5m-G50</strain>
    </source>
</reference>
<dbReference type="Gene3D" id="3.40.50.410">
    <property type="entry name" value="von Willebrand factor, type A domain"/>
    <property type="match status" value="1"/>
</dbReference>
<dbReference type="InterPro" id="IPR025861">
    <property type="entry name" value="CobT_VWA_dom"/>
</dbReference>
<dbReference type="GO" id="GO:0009236">
    <property type="term" value="P:cobalamin biosynthetic process"/>
    <property type="evidence" value="ECO:0007669"/>
    <property type="project" value="InterPro"/>
</dbReference>
<evidence type="ECO:0000313" key="3">
    <source>
        <dbReference type="EMBL" id="MBL6817950.1"/>
    </source>
</evidence>
<feature type="region of interest" description="Disordered" evidence="1">
    <location>
        <begin position="27"/>
        <end position="46"/>
    </location>
</feature>
<dbReference type="InterPro" id="IPR006538">
    <property type="entry name" value="CobT"/>
</dbReference>
<dbReference type="PIRSF" id="PIRSF031715">
    <property type="entry name" value="Cob_chel_CobT"/>
    <property type="match status" value="1"/>
</dbReference>
<evidence type="ECO:0000313" key="4">
    <source>
        <dbReference type="Proteomes" id="UP000711391"/>
    </source>
</evidence>
<sequence length="586" mass="66755">MSWVKNRDKLHEAALSSIKSISKNKNISSRNGIASRPPSPDQATISSIPRSTKELAKWRGESDFQAFWYLFHKTRPEISLTLPARLVFNELEMSRVEILGSNIYKGSKTNIIRYLEGIEIEDKKSPQYLAFCSNLWLKDLFEFDLAPSSKKILKEFSENYDVKSLKKIKDQLINAINDQNKFEEASIEFLKAIKLLKSDKDNSIEEDASFEPPGSSDSIESEDEDTNDSDQSESENSLKDIDINFDDVVDQTSEVSDGISIDEEIDALSYPNNEYNFIENNNYSIFTTEFDEVIEAKDLTTADEAIRLRTQLDNLIKPHQTTIGKLANRLQRLLLAKQNTSWNFNLDEGLLDTARLHRVIAEPGHPLSYKQETENNFKDTVVTLLIDNSGSMRGRSISLAAICTDIIGSTLERCQIKTEVLGFTTKNWKGGDSKQKWINSGSFINPGRLNDIRHIIYKSADNSWRRARKYFGAMLREGLLKENIDGEALSWSHERLFKRNEDRKIIIVISDGAPVDDSTLSTNGEEYLDNHLKRIISYIENDSPIELHAIGIGHDVTKYYKNAITINRAEELGEVLLEELTKLFKN</sequence>
<dbReference type="PROSITE" id="PS50234">
    <property type="entry name" value="VWFA"/>
    <property type="match status" value="1"/>
</dbReference>
<dbReference type="Pfam" id="PF06213">
    <property type="entry name" value="CobT"/>
    <property type="match status" value="1"/>
</dbReference>
<evidence type="ECO:0000259" key="2">
    <source>
        <dbReference type="PROSITE" id="PS50234"/>
    </source>
</evidence>
<dbReference type="Proteomes" id="UP000711391">
    <property type="component" value="Unassembled WGS sequence"/>
</dbReference>
<dbReference type="InterPro" id="IPR002035">
    <property type="entry name" value="VWF_A"/>
</dbReference>